<feature type="compositionally biased region" description="Acidic residues" evidence="1">
    <location>
        <begin position="528"/>
        <end position="543"/>
    </location>
</feature>
<dbReference type="GO" id="GO:0006281">
    <property type="term" value="P:DNA repair"/>
    <property type="evidence" value="ECO:0007669"/>
    <property type="project" value="UniProtKB-ARBA"/>
</dbReference>
<feature type="region of interest" description="Disordered" evidence="1">
    <location>
        <begin position="634"/>
        <end position="722"/>
    </location>
</feature>
<dbReference type="SUPFAM" id="SSF47807">
    <property type="entry name" value="5' to 3' exonuclease, C-terminal subdomain"/>
    <property type="match status" value="1"/>
</dbReference>
<dbReference type="CDD" id="cd09870">
    <property type="entry name" value="PIN_YEN1"/>
    <property type="match status" value="1"/>
</dbReference>
<dbReference type="EMBL" id="CP138898">
    <property type="protein sequence ID" value="WPK27145.1"/>
    <property type="molecule type" value="Genomic_DNA"/>
</dbReference>
<dbReference type="InterPro" id="IPR006086">
    <property type="entry name" value="XPG-I_dom"/>
</dbReference>
<dbReference type="SMART" id="SM00484">
    <property type="entry name" value="XPGI"/>
    <property type="match status" value="1"/>
</dbReference>
<keyword evidence="4" id="KW-1185">Reference proteome</keyword>
<dbReference type="GO" id="GO:0005737">
    <property type="term" value="C:cytoplasm"/>
    <property type="evidence" value="ECO:0007669"/>
    <property type="project" value="TreeGrafter"/>
</dbReference>
<feature type="compositionally biased region" description="Basic and acidic residues" evidence="1">
    <location>
        <begin position="608"/>
        <end position="617"/>
    </location>
</feature>
<evidence type="ECO:0000256" key="1">
    <source>
        <dbReference type="SAM" id="MobiDB-lite"/>
    </source>
</evidence>
<name>A0AAX4HEZ7_9ASCO</name>
<gene>
    <name evidence="3" type="ORF">PUMCH_004520</name>
</gene>
<protein>
    <recommendedName>
        <fullName evidence="2">XPG-I domain-containing protein</fullName>
    </recommendedName>
</protein>
<dbReference type="GO" id="GO:0017108">
    <property type="term" value="F:5'-flap endonuclease activity"/>
    <property type="evidence" value="ECO:0007669"/>
    <property type="project" value="TreeGrafter"/>
</dbReference>
<evidence type="ECO:0000313" key="3">
    <source>
        <dbReference type="EMBL" id="WPK27145.1"/>
    </source>
</evidence>
<dbReference type="GeneID" id="88175580"/>
<feature type="compositionally biased region" description="Polar residues" evidence="1">
    <location>
        <begin position="698"/>
        <end position="708"/>
    </location>
</feature>
<reference evidence="3 4" key="1">
    <citation type="submission" date="2023-10" db="EMBL/GenBank/DDBJ databases">
        <title>Draft Genome Sequence of Candida saopaulonensis from a very Premature Infant with Sepsis.</title>
        <authorList>
            <person name="Ning Y."/>
            <person name="Dai R."/>
            <person name="Xiao M."/>
            <person name="Xu Y."/>
            <person name="Yan Q."/>
            <person name="Zhang L."/>
        </authorList>
    </citation>
    <scope>NUCLEOTIDE SEQUENCE [LARGE SCALE GENOMIC DNA]</scope>
    <source>
        <strain evidence="3 4">19XY460</strain>
    </source>
</reference>
<feature type="region of interest" description="Disordered" evidence="1">
    <location>
        <begin position="493"/>
        <end position="543"/>
    </location>
</feature>
<dbReference type="PANTHER" id="PTHR11081">
    <property type="entry name" value="FLAP ENDONUCLEASE FAMILY MEMBER"/>
    <property type="match status" value="1"/>
</dbReference>
<dbReference type="InterPro" id="IPR006084">
    <property type="entry name" value="XPG/Rad2"/>
</dbReference>
<dbReference type="SUPFAM" id="SSF88723">
    <property type="entry name" value="PIN domain-like"/>
    <property type="match status" value="1"/>
</dbReference>
<dbReference type="PANTHER" id="PTHR11081:SF72">
    <property type="entry name" value="HOLLIDAY JUNCTION RESOLVASE YEN1"/>
    <property type="match status" value="1"/>
</dbReference>
<accession>A0AAX4HEZ7</accession>
<feature type="compositionally biased region" description="Basic residues" evidence="1">
    <location>
        <begin position="676"/>
        <end position="690"/>
    </location>
</feature>
<feature type="compositionally biased region" description="Low complexity" evidence="1">
    <location>
        <begin position="665"/>
        <end position="675"/>
    </location>
</feature>
<dbReference type="InterPro" id="IPR029060">
    <property type="entry name" value="PIN-like_dom_sf"/>
</dbReference>
<dbReference type="AlphaFoldDB" id="A0AAX4HEZ7"/>
<dbReference type="Gene3D" id="3.40.50.1010">
    <property type="entry name" value="5'-nuclease"/>
    <property type="match status" value="1"/>
</dbReference>
<evidence type="ECO:0000259" key="2">
    <source>
        <dbReference type="SMART" id="SM00484"/>
    </source>
</evidence>
<dbReference type="RefSeq" id="XP_062879523.1">
    <property type="nucleotide sequence ID" value="XM_063023453.1"/>
</dbReference>
<dbReference type="GO" id="GO:0005634">
    <property type="term" value="C:nucleus"/>
    <property type="evidence" value="ECO:0007669"/>
    <property type="project" value="TreeGrafter"/>
</dbReference>
<sequence>MGIADLWPVLSTAAGARVPFPVFLSEFVEKNGRPPRMAIDAYMFMFWSQLPTLEVLDEQVQRRILRNFMAKLWYLVQNNVLFVVVFDGKFKPGKLRHGHIPELPESLSYDEALRYFRTIPSWKYEEGNGLVESLKKILQRNRIDWVQAPAEAEAECAWLQRLGIVDYVVSDDSDTLVFGATKVLRSFNRVKYYDEENEPVLSSSDYYVTPLEMAEITKVTGLTRERLIFIAVLRGGDYSSGSEGIGITRAKELAMCGTTMLLDLPRKLMQDFGSFPDFATIFGNCFVNSDVWTQVLANPYYGIKDELDRSESLLSFTDHLNTFINLDAKNIFGRATKLKEQVKIDDYYAMLYFYPFVNTTLFKFTPSSVSFGELTAVQNDLTVSAPGKFARDNAIFGPGVLGYLNFDDQMQHQFISEMDLVAEKYSLPRERKYNLRPFALKLVNEPKFWKHIHFVRTKNLEGTKMAVLKFERVNLNEAVYLKKYNKKDFPEHYDLIDYPEGPEQPTTEKLEDPNSNDDEQNPIKISNDEDADTPEEEIEEDDEKMLEVVIPYKMLVYVSKEYATRHQLSPSRKSPKKKLPPQKTTLDSIWSRLPSPTKAAEQTLAQPEEAKSDEKKLNVKLELVKQEIITIDLTQIDDEEPGLSESSLALNKKGAPRESDRSRARSPSPSSAKQKAFAKPRRKSPSRKLKGSLLPGQSKVTSFFQPTTRTKDPQTPLFVSSDEDLGAYEKLQRDLQQMPTLRRGVSFEEEESPSKKPRLNVINISPDASPLKDKFLGDFDIKLPI</sequence>
<feature type="region of interest" description="Disordered" evidence="1">
    <location>
        <begin position="565"/>
        <end position="617"/>
    </location>
</feature>
<dbReference type="GO" id="GO:0008409">
    <property type="term" value="F:5'-3' exonuclease activity"/>
    <property type="evidence" value="ECO:0007669"/>
    <property type="project" value="TreeGrafter"/>
</dbReference>
<feature type="domain" description="XPG-I" evidence="2">
    <location>
        <begin position="139"/>
        <end position="222"/>
    </location>
</feature>
<dbReference type="KEGG" id="asau:88175580"/>
<evidence type="ECO:0000313" key="4">
    <source>
        <dbReference type="Proteomes" id="UP001338582"/>
    </source>
</evidence>
<dbReference type="Proteomes" id="UP001338582">
    <property type="component" value="Chromosome 5"/>
</dbReference>
<proteinExistence type="predicted"/>
<organism evidence="3 4">
    <name type="scientific">Australozyma saopauloensis</name>
    <dbReference type="NCBI Taxonomy" id="291208"/>
    <lineage>
        <taxon>Eukaryota</taxon>
        <taxon>Fungi</taxon>
        <taxon>Dikarya</taxon>
        <taxon>Ascomycota</taxon>
        <taxon>Saccharomycotina</taxon>
        <taxon>Pichiomycetes</taxon>
        <taxon>Metschnikowiaceae</taxon>
        <taxon>Australozyma</taxon>
    </lineage>
</organism>
<dbReference type="PRINTS" id="PR00853">
    <property type="entry name" value="XPGRADSUPER"/>
</dbReference>
<dbReference type="Pfam" id="PF00867">
    <property type="entry name" value="XPG_I"/>
    <property type="match status" value="1"/>
</dbReference>
<dbReference type="InterPro" id="IPR036279">
    <property type="entry name" value="5-3_exonuclease_C_sf"/>
</dbReference>